<organism evidence="2 3">
    <name type="scientific">Mycena chlorophos</name>
    <name type="common">Agaric fungus</name>
    <name type="synonym">Agaricus chlorophos</name>
    <dbReference type="NCBI Taxonomy" id="658473"/>
    <lineage>
        <taxon>Eukaryota</taxon>
        <taxon>Fungi</taxon>
        <taxon>Dikarya</taxon>
        <taxon>Basidiomycota</taxon>
        <taxon>Agaricomycotina</taxon>
        <taxon>Agaricomycetes</taxon>
        <taxon>Agaricomycetidae</taxon>
        <taxon>Agaricales</taxon>
        <taxon>Marasmiineae</taxon>
        <taxon>Mycenaceae</taxon>
        <taxon>Mycena</taxon>
    </lineage>
</organism>
<keyword evidence="3" id="KW-1185">Reference proteome</keyword>
<dbReference type="EMBL" id="DF849826">
    <property type="protein sequence ID" value="GAT59166.1"/>
    <property type="molecule type" value="Genomic_DNA"/>
</dbReference>
<sequence>MCATAYLFRFGTRVGPPRHDAMSIAQSPQGLSLRQSDCLDRGLSEDSRTVAELESGHAGPPDSVSAPCLPVTMCGSAFAIAPSENPCTDSDLFNLKFNHLPSFNMTTVNQAHGLYELGAIPKRDVTRFQRIVEFVEKYQIKQPNTDQWGIYYDPDIQSAHCYPPHNGVLPGPSDPKVFEGFQVSALGEERLPRYFTGTHQELNTCAAAVALGFDDSSRRRVLVGRIELEEGDQTGFGPNWHLDANEINTHILALERRQHVDGLHYIRVAPFPGCRWIYGKYATLLLDGDNEPSEHLARPANTNSYSGHATKVMPVARNLVQFGDHFRALLELFQGDIFFASKWQRERKNYDVCCFRNFTFGVAVAAHDPRETNATNDQLVAGTVAASNSLKSARSQSDQIDGHLGLGHAHRRQFSYHRQPDLFVSKIRGSSGSREELPGFTIALGRDDAAQAKCVRLHGRMLAKLTWPRTSWIGFGDMQERSAGIPRTEWSSPVQVDSAERHFWAPRLFAAHIGQGELIVFTDPVSGQEGIPVVLDTGSELSALPNTLTDAMDFALSATRDVGGDGAIDPHNKQSPNFNQTIFFHFDNGVTVEGPLHRFVDQRDTSQFWTGYIQGPINTGEYLLGNMFFRGLVVDFEYSSDGTESQVRFANRMPGPVSQKSK</sequence>
<dbReference type="InterPro" id="IPR021109">
    <property type="entry name" value="Peptidase_aspartic_dom_sf"/>
</dbReference>
<name>A0ABQ0M705_MYCCL</name>
<evidence type="ECO:0000313" key="2">
    <source>
        <dbReference type="EMBL" id="GAT59166.1"/>
    </source>
</evidence>
<protein>
    <recommendedName>
        <fullName evidence="1">Peptidase A1 domain-containing protein</fullName>
    </recommendedName>
</protein>
<reference evidence="2" key="1">
    <citation type="submission" date="2014-09" db="EMBL/GenBank/DDBJ databases">
        <title>Genome sequence of the luminous mushroom Mycena chlorophos for searching fungal bioluminescence genes.</title>
        <authorList>
            <person name="Tanaka Y."/>
            <person name="Kasuga D."/>
            <person name="Oba Y."/>
            <person name="Hase S."/>
            <person name="Sato K."/>
            <person name="Oba Y."/>
            <person name="Sakakibara Y."/>
        </authorList>
    </citation>
    <scope>NUCLEOTIDE SEQUENCE</scope>
</reference>
<dbReference type="Pfam" id="PF00026">
    <property type="entry name" value="Asp"/>
    <property type="match status" value="1"/>
</dbReference>
<dbReference type="Proteomes" id="UP000815677">
    <property type="component" value="Unassembled WGS sequence"/>
</dbReference>
<dbReference type="SUPFAM" id="SSF50630">
    <property type="entry name" value="Acid proteases"/>
    <property type="match status" value="1"/>
</dbReference>
<evidence type="ECO:0000313" key="3">
    <source>
        <dbReference type="Proteomes" id="UP000815677"/>
    </source>
</evidence>
<accession>A0ABQ0M705</accession>
<dbReference type="Gene3D" id="2.40.70.10">
    <property type="entry name" value="Acid Proteases"/>
    <property type="match status" value="1"/>
</dbReference>
<evidence type="ECO:0000259" key="1">
    <source>
        <dbReference type="Pfam" id="PF00026"/>
    </source>
</evidence>
<dbReference type="InterPro" id="IPR033121">
    <property type="entry name" value="PEPTIDASE_A1"/>
</dbReference>
<gene>
    <name evidence="2" type="ORF">MCHLO_15499</name>
</gene>
<proteinExistence type="predicted"/>
<feature type="domain" description="Peptidase A1" evidence="1">
    <location>
        <begin position="526"/>
        <end position="640"/>
    </location>
</feature>